<feature type="transmembrane region" description="Helical" evidence="9">
    <location>
        <begin position="117"/>
        <end position="138"/>
    </location>
</feature>
<dbReference type="PROSITE" id="PS50928">
    <property type="entry name" value="ABC_TM1"/>
    <property type="match status" value="1"/>
</dbReference>
<evidence type="ECO:0000259" key="10">
    <source>
        <dbReference type="PROSITE" id="PS50928"/>
    </source>
</evidence>
<feature type="domain" description="ABC transmembrane type-1" evidence="10">
    <location>
        <begin position="78"/>
        <end position="266"/>
    </location>
</feature>
<dbReference type="CDD" id="cd06261">
    <property type="entry name" value="TM_PBP2"/>
    <property type="match status" value="1"/>
</dbReference>
<dbReference type="PANTHER" id="PTHR43386">
    <property type="entry name" value="OLIGOPEPTIDE TRANSPORT SYSTEM PERMEASE PROTEIN APPC"/>
    <property type="match status" value="1"/>
</dbReference>
<keyword evidence="8 9" id="KW-0472">Membrane</keyword>
<feature type="transmembrane region" description="Helical" evidence="9">
    <location>
        <begin position="12"/>
        <end position="34"/>
    </location>
</feature>
<keyword evidence="7 9" id="KW-1133">Transmembrane helix</keyword>
<sequence>MAGIALPRLSAPSLPGSVVLSFLVLAVVLAWSLFPGLFTQFDPYVGDTSQKLLPPSLRYWFGTDHLGRDLLARVVHGTWASVTSAALAVAVGLLAGGLIGLLAGFLGGWVDTVMARLVDVLLAIPNFLLAVLIVSAFGFETTNIAIATGVSSVAVFARVMRSEVLKTGSAVFVEASGLLGGSRWHVLLRHVLPNSSRSVLALAVLHFGTSILTIAGLAFLGYGDPPPAADWGLLVASGKDYPSSPWLVFLPAGVIVVTVLAVNRISRWIRHDD</sequence>
<reference evidence="11 12" key="1">
    <citation type="submission" date="2019-01" db="EMBL/GenBank/DDBJ databases">
        <authorList>
            <person name="Chen W.-M."/>
        </authorList>
    </citation>
    <scope>NUCLEOTIDE SEQUENCE [LARGE SCALE GENOMIC DNA]</scope>
    <source>
        <strain evidence="11 12">CCP-6</strain>
    </source>
</reference>
<feature type="transmembrane region" description="Helical" evidence="9">
    <location>
        <begin position="243"/>
        <end position="262"/>
    </location>
</feature>
<evidence type="ECO:0000256" key="8">
    <source>
        <dbReference type="ARBA" id="ARBA00023136"/>
    </source>
</evidence>
<evidence type="ECO:0000313" key="11">
    <source>
        <dbReference type="EMBL" id="RVT91628.1"/>
    </source>
</evidence>
<protein>
    <submittedName>
        <fullName evidence="11">ABC transporter permease</fullName>
    </submittedName>
</protein>
<accession>A0A437M1R6</accession>
<keyword evidence="2 9" id="KW-0813">Transport</keyword>
<evidence type="ECO:0000256" key="6">
    <source>
        <dbReference type="ARBA" id="ARBA00022927"/>
    </source>
</evidence>
<evidence type="ECO:0000256" key="9">
    <source>
        <dbReference type="RuleBase" id="RU363032"/>
    </source>
</evidence>
<feature type="transmembrane region" description="Helical" evidence="9">
    <location>
        <begin position="85"/>
        <end position="110"/>
    </location>
</feature>
<dbReference type="GO" id="GO:0055085">
    <property type="term" value="P:transmembrane transport"/>
    <property type="evidence" value="ECO:0007669"/>
    <property type="project" value="InterPro"/>
</dbReference>
<dbReference type="OrthoDB" id="9774870at2"/>
<dbReference type="GO" id="GO:0015833">
    <property type="term" value="P:peptide transport"/>
    <property type="evidence" value="ECO:0007669"/>
    <property type="project" value="UniProtKB-KW"/>
</dbReference>
<dbReference type="InterPro" id="IPR050366">
    <property type="entry name" value="BP-dependent_transpt_permease"/>
</dbReference>
<organism evidence="11 12">
    <name type="scientific">Rhodovarius crocodyli</name>
    <dbReference type="NCBI Taxonomy" id="1979269"/>
    <lineage>
        <taxon>Bacteria</taxon>
        <taxon>Pseudomonadati</taxon>
        <taxon>Pseudomonadota</taxon>
        <taxon>Alphaproteobacteria</taxon>
        <taxon>Acetobacterales</taxon>
        <taxon>Roseomonadaceae</taxon>
        <taxon>Rhodovarius</taxon>
    </lineage>
</organism>
<dbReference type="AlphaFoldDB" id="A0A437M1R6"/>
<dbReference type="EMBL" id="SACL01000010">
    <property type="protein sequence ID" value="RVT91628.1"/>
    <property type="molecule type" value="Genomic_DNA"/>
</dbReference>
<feature type="transmembrane region" description="Helical" evidence="9">
    <location>
        <begin position="199"/>
        <end position="223"/>
    </location>
</feature>
<dbReference type="Gene3D" id="1.10.3720.10">
    <property type="entry name" value="MetI-like"/>
    <property type="match status" value="1"/>
</dbReference>
<evidence type="ECO:0000256" key="5">
    <source>
        <dbReference type="ARBA" id="ARBA00022856"/>
    </source>
</evidence>
<evidence type="ECO:0000256" key="2">
    <source>
        <dbReference type="ARBA" id="ARBA00022448"/>
    </source>
</evidence>
<dbReference type="InterPro" id="IPR035906">
    <property type="entry name" value="MetI-like_sf"/>
</dbReference>
<dbReference type="SUPFAM" id="SSF161098">
    <property type="entry name" value="MetI-like"/>
    <property type="match status" value="1"/>
</dbReference>
<evidence type="ECO:0000256" key="7">
    <source>
        <dbReference type="ARBA" id="ARBA00022989"/>
    </source>
</evidence>
<dbReference type="InterPro" id="IPR000515">
    <property type="entry name" value="MetI-like"/>
</dbReference>
<evidence type="ECO:0000256" key="1">
    <source>
        <dbReference type="ARBA" id="ARBA00004651"/>
    </source>
</evidence>
<dbReference type="Pfam" id="PF00528">
    <property type="entry name" value="BPD_transp_1"/>
    <property type="match status" value="1"/>
</dbReference>
<dbReference type="Proteomes" id="UP000282957">
    <property type="component" value="Unassembled WGS sequence"/>
</dbReference>
<keyword evidence="5" id="KW-0571">Peptide transport</keyword>
<evidence type="ECO:0000256" key="3">
    <source>
        <dbReference type="ARBA" id="ARBA00022475"/>
    </source>
</evidence>
<dbReference type="RefSeq" id="WP_127789732.1">
    <property type="nucleotide sequence ID" value="NZ_SACL01000010.1"/>
</dbReference>
<comment type="similarity">
    <text evidence="9">Belongs to the binding-protein-dependent transport system permease family.</text>
</comment>
<keyword evidence="3" id="KW-1003">Cell membrane</keyword>
<proteinExistence type="inferred from homology"/>
<keyword evidence="4 9" id="KW-0812">Transmembrane</keyword>
<dbReference type="GO" id="GO:0005886">
    <property type="term" value="C:plasma membrane"/>
    <property type="evidence" value="ECO:0007669"/>
    <property type="project" value="UniProtKB-SubCell"/>
</dbReference>
<dbReference type="GO" id="GO:0015031">
    <property type="term" value="P:protein transport"/>
    <property type="evidence" value="ECO:0007669"/>
    <property type="project" value="UniProtKB-KW"/>
</dbReference>
<name>A0A437M1R6_9PROT</name>
<evidence type="ECO:0000256" key="4">
    <source>
        <dbReference type="ARBA" id="ARBA00022692"/>
    </source>
</evidence>
<evidence type="ECO:0000313" key="12">
    <source>
        <dbReference type="Proteomes" id="UP000282957"/>
    </source>
</evidence>
<feature type="transmembrane region" description="Helical" evidence="9">
    <location>
        <begin position="144"/>
        <end position="160"/>
    </location>
</feature>
<keyword evidence="6" id="KW-0653">Protein transport</keyword>
<comment type="subcellular location">
    <subcellularLocation>
        <location evidence="1 9">Cell membrane</location>
        <topology evidence="1 9">Multi-pass membrane protein</topology>
    </subcellularLocation>
</comment>
<gene>
    <name evidence="11" type="ORF">EOD42_21945</name>
</gene>
<comment type="caution">
    <text evidence="11">The sequence shown here is derived from an EMBL/GenBank/DDBJ whole genome shotgun (WGS) entry which is preliminary data.</text>
</comment>
<dbReference type="PANTHER" id="PTHR43386:SF1">
    <property type="entry name" value="D,D-DIPEPTIDE TRANSPORT SYSTEM PERMEASE PROTEIN DDPC-RELATED"/>
    <property type="match status" value="1"/>
</dbReference>
<keyword evidence="12" id="KW-1185">Reference proteome</keyword>